<proteinExistence type="predicted"/>
<keyword evidence="3" id="KW-1185">Reference proteome</keyword>
<evidence type="ECO:0008006" key="4">
    <source>
        <dbReference type="Google" id="ProtNLM"/>
    </source>
</evidence>
<name>A0ABV3RKW0_9RHOB</name>
<evidence type="ECO:0000313" key="3">
    <source>
        <dbReference type="Proteomes" id="UP001556098"/>
    </source>
</evidence>
<evidence type="ECO:0000256" key="1">
    <source>
        <dbReference type="SAM" id="SignalP"/>
    </source>
</evidence>
<dbReference type="EMBL" id="JBFNXX010000005">
    <property type="protein sequence ID" value="MEW9919611.1"/>
    <property type="molecule type" value="Genomic_DNA"/>
</dbReference>
<protein>
    <recommendedName>
        <fullName evidence="4">Lipoprotein</fullName>
    </recommendedName>
</protein>
<comment type="caution">
    <text evidence="2">The sequence shown here is derived from an EMBL/GenBank/DDBJ whole genome shotgun (WGS) entry which is preliminary data.</text>
</comment>
<feature type="signal peptide" evidence="1">
    <location>
        <begin position="1"/>
        <end position="19"/>
    </location>
</feature>
<sequence>MRWFLTLPLILAACVPAPAPQGYGSASYRYAATPSAPSLSVQSAARRAFGYGLPRDDISVVVDGTPMGMRMVAVGGQSFAVFHQYGMPFAVRRHRDLSSQAQFVAQQSTGCAVSGQTFRQTYSNNAFPKYAVHLMC</sequence>
<dbReference type="RefSeq" id="WP_367877317.1">
    <property type="nucleotide sequence ID" value="NZ_JBFNXX010000005.1"/>
</dbReference>
<gene>
    <name evidence="2" type="ORF">AB2B41_08355</name>
</gene>
<dbReference type="Proteomes" id="UP001556098">
    <property type="component" value="Unassembled WGS sequence"/>
</dbReference>
<feature type="chain" id="PRO_5047144134" description="Lipoprotein" evidence="1">
    <location>
        <begin position="20"/>
        <end position="136"/>
    </location>
</feature>
<organism evidence="2 3">
    <name type="scientific">Sulfitobacter sediminis</name>
    <dbReference type="NCBI Taxonomy" id="3234186"/>
    <lineage>
        <taxon>Bacteria</taxon>
        <taxon>Pseudomonadati</taxon>
        <taxon>Pseudomonadota</taxon>
        <taxon>Alphaproteobacteria</taxon>
        <taxon>Rhodobacterales</taxon>
        <taxon>Roseobacteraceae</taxon>
        <taxon>Sulfitobacter</taxon>
    </lineage>
</organism>
<evidence type="ECO:0000313" key="2">
    <source>
        <dbReference type="EMBL" id="MEW9919611.1"/>
    </source>
</evidence>
<accession>A0ABV3RKW0</accession>
<keyword evidence="1" id="KW-0732">Signal</keyword>
<reference evidence="2 3" key="1">
    <citation type="submission" date="2024-07" db="EMBL/GenBank/DDBJ databases">
        <title>Marimonas sp.nov., isolated from tidal-flat sediment.</title>
        <authorList>
            <person name="Jayan J.N."/>
            <person name="Lee S.S."/>
        </authorList>
    </citation>
    <scope>NUCLEOTIDE SEQUENCE [LARGE SCALE GENOMIC DNA]</scope>
    <source>
        <strain evidence="2 3">MJW-29</strain>
    </source>
</reference>